<proteinExistence type="predicted"/>
<evidence type="ECO:0000313" key="2">
    <source>
        <dbReference type="EMBL" id="EFO94599.1"/>
    </source>
</evidence>
<dbReference type="PANTHER" id="PTHR22899:SF0">
    <property type="entry name" value="F-BOX ASSOCIATED DOMAIN-CONTAINING PROTEIN-RELATED"/>
    <property type="match status" value="1"/>
</dbReference>
<dbReference type="Pfam" id="PF00646">
    <property type="entry name" value="F-box"/>
    <property type="match status" value="1"/>
</dbReference>
<dbReference type="InterPro" id="IPR053222">
    <property type="entry name" value="Zygotic_Embryogenesis-Asso"/>
</dbReference>
<reference evidence="2" key="1">
    <citation type="submission" date="2007-07" db="EMBL/GenBank/DDBJ databases">
        <title>PCAP assembly of the Caenorhabditis remanei genome.</title>
        <authorList>
            <consortium name="The Caenorhabditis remanei Sequencing Consortium"/>
            <person name="Wilson R.K."/>
        </authorList>
    </citation>
    <scope>NUCLEOTIDE SEQUENCE [LARGE SCALE GENOMIC DNA]</scope>
    <source>
        <strain evidence="2">PB4641</strain>
    </source>
</reference>
<dbReference type="InterPro" id="IPR001810">
    <property type="entry name" value="F-box_dom"/>
</dbReference>
<dbReference type="AlphaFoldDB" id="E3NEE4"/>
<dbReference type="OMA" id="ENIHIHC"/>
<evidence type="ECO:0000313" key="3">
    <source>
        <dbReference type="Proteomes" id="UP000008281"/>
    </source>
</evidence>
<dbReference type="Proteomes" id="UP000008281">
    <property type="component" value="Unassembled WGS sequence"/>
</dbReference>
<name>E3NEE4_CAERE</name>
<evidence type="ECO:0000259" key="1">
    <source>
        <dbReference type="PROSITE" id="PS50181"/>
    </source>
</evidence>
<dbReference type="OrthoDB" id="1107553at2759"/>
<gene>
    <name evidence="2" type="ORF">CRE_06118</name>
</gene>
<feature type="domain" description="F-box" evidence="1">
    <location>
        <begin position="4"/>
        <end position="43"/>
    </location>
</feature>
<dbReference type="PROSITE" id="PS50181">
    <property type="entry name" value="FBOX"/>
    <property type="match status" value="1"/>
</dbReference>
<accession>E3NEE4</accession>
<organism evidence="3">
    <name type="scientific">Caenorhabditis remanei</name>
    <name type="common">Caenorhabditis vulgaris</name>
    <dbReference type="NCBI Taxonomy" id="31234"/>
    <lineage>
        <taxon>Eukaryota</taxon>
        <taxon>Metazoa</taxon>
        <taxon>Ecdysozoa</taxon>
        <taxon>Nematoda</taxon>
        <taxon>Chromadorea</taxon>
        <taxon>Rhabditida</taxon>
        <taxon>Rhabditina</taxon>
        <taxon>Rhabditomorpha</taxon>
        <taxon>Rhabditoidea</taxon>
        <taxon>Rhabditidae</taxon>
        <taxon>Peloderinae</taxon>
        <taxon>Caenorhabditis</taxon>
    </lineage>
</organism>
<sequence>MEPTFPLFRLPENAIVQVLQNMDPDWLLIISLISTKIKHIVTSLLLKAGDVEICISDMICLKVHIGRSLLALNFYNDSNDQNELLSVDITLPVDAFLPLESKTIQSSTPLNFSNWLNHIQSVFCYTNPLNLDFHRYCERFEIQSLKDAIGNVDVLYVTSGVTNVFTKEVLKFFNASNNLFLERNPFKETHQIQQILIQNYTIIGFHDVYSLDDMLLVNIIGLRWSKMV</sequence>
<dbReference type="HOGENOM" id="CLU_028840_1_0_1"/>
<dbReference type="PANTHER" id="PTHR22899">
    <property type="entry name" value="CYCLIN-RELATED F-BOX FAMILY"/>
    <property type="match status" value="1"/>
</dbReference>
<dbReference type="EMBL" id="DS268620">
    <property type="protein sequence ID" value="EFO94599.1"/>
    <property type="molecule type" value="Genomic_DNA"/>
</dbReference>
<dbReference type="InParanoid" id="E3NEE4"/>
<protein>
    <recommendedName>
        <fullName evidence="1">F-box domain-containing protein</fullName>
    </recommendedName>
</protein>
<keyword evidence="3" id="KW-1185">Reference proteome</keyword>